<dbReference type="PANTHER" id="PTHR38681:SF1">
    <property type="entry name" value="RETROVIRUS-RELATED POL POLYPROTEIN FROM TRANSPOSON 412-LIKE PROTEIN"/>
    <property type="match status" value="1"/>
</dbReference>
<feature type="compositionally biased region" description="Basic and acidic residues" evidence="1">
    <location>
        <begin position="356"/>
        <end position="369"/>
    </location>
</feature>
<dbReference type="SUPFAM" id="SSF53098">
    <property type="entry name" value="Ribonuclease H-like"/>
    <property type="match status" value="1"/>
</dbReference>
<evidence type="ECO:0000259" key="2">
    <source>
        <dbReference type="PROSITE" id="PS50994"/>
    </source>
</evidence>
<name>A0AAE1D0Y9_9GAST</name>
<comment type="caution">
    <text evidence="3">The sequence shown here is derived from an EMBL/GenBank/DDBJ whole genome shotgun (WGS) entry which is preliminary data.</text>
</comment>
<dbReference type="AlphaFoldDB" id="A0AAE1D0Y9"/>
<dbReference type="InterPro" id="IPR036397">
    <property type="entry name" value="RNaseH_sf"/>
</dbReference>
<dbReference type="Gene3D" id="3.30.420.10">
    <property type="entry name" value="Ribonuclease H-like superfamily/Ribonuclease H"/>
    <property type="match status" value="1"/>
</dbReference>
<dbReference type="GO" id="GO:0003676">
    <property type="term" value="F:nucleic acid binding"/>
    <property type="evidence" value="ECO:0007669"/>
    <property type="project" value="InterPro"/>
</dbReference>
<sequence length="420" mass="47263">MAAFYYATFPPLAHVPSSHRSGQRQFSKPSIIFPILATNPPHELSQPAMSGLDLNVKLKIWYAHVIPVKQAKLADTPKLPQLIRPSRSSIWGYSCRPCRTFSPSEGCTYLFTIIDRFTRWPEAVPIQNAEATTCARALLRTWIARSGVPDSITSDQGPQFTSGLWRELHNVLGCSNKHTTAYHPQSNGMVERFHRSLKAALKARLLGPGWMDELSIVLLGIRSTWKEDLDAAPALLTYGTNLRIHGDFFPSNSAERISPGSTFVRDLQENFRKLSPLSPVLRFHHGTTKKYLPRDLMSAEQVRGPLVRPYDGPFEVLYRSDKHFDILRNNKSTRVSIDRLKPAYSADPKFPPPAVHPHDQAPRVDDNSRSETVSDISERICARRKDISSVNVTIRSSDISLSPRLFTTESLQPPTLSQTF</sequence>
<dbReference type="EMBL" id="JAWDGP010005952">
    <property type="protein sequence ID" value="KAK3749191.1"/>
    <property type="molecule type" value="Genomic_DNA"/>
</dbReference>
<reference evidence="3" key="1">
    <citation type="journal article" date="2023" name="G3 (Bethesda)">
        <title>A reference genome for the long-term kleptoplast-retaining sea slug Elysia crispata morphotype clarki.</title>
        <authorList>
            <person name="Eastman K.E."/>
            <person name="Pendleton A.L."/>
            <person name="Shaikh M.A."/>
            <person name="Suttiyut T."/>
            <person name="Ogas R."/>
            <person name="Tomko P."/>
            <person name="Gavelis G."/>
            <person name="Widhalm J.R."/>
            <person name="Wisecaver J.H."/>
        </authorList>
    </citation>
    <scope>NUCLEOTIDE SEQUENCE</scope>
    <source>
        <strain evidence="3">ECLA1</strain>
    </source>
</reference>
<dbReference type="GO" id="GO:0015074">
    <property type="term" value="P:DNA integration"/>
    <property type="evidence" value="ECO:0007669"/>
    <property type="project" value="InterPro"/>
</dbReference>
<dbReference type="InterPro" id="IPR001584">
    <property type="entry name" value="Integrase_cat-core"/>
</dbReference>
<gene>
    <name evidence="3" type="ORF">RRG08_063003</name>
</gene>
<feature type="region of interest" description="Disordered" evidence="1">
    <location>
        <begin position="343"/>
        <end position="377"/>
    </location>
</feature>
<organism evidence="3 4">
    <name type="scientific">Elysia crispata</name>
    <name type="common">lettuce slug</name>
    <dbReference type="NCBI Taxonomy" id="231223"/>
    <lineage>
        <taxon>Eukaryota</taxon>
        <taxon>Metazoa</taxon>
        <taxon>Spiralia</taxon>
        <taxon>Lophotrochozoa</taxon>
        <taxon>Mollusca</taxon>
        <taxon>Gastropoda</taxon>
        <taxon>Heterobranchia</taxon>
        <taxon>Euthyneura</taxon>
        <taxon>Panpulmonata</taxon>
        <taxon>Sacoglossa</taxon>
        <taxon>Placobranchoidea</taxon>
        <taxon>Plakobranchidae</taxon>
        <taxon>Elysia</taxon>
    </lineage>
</organism>
<evidence type="ECO:0000313" key="4">
    <source>
        <dbReference type="Proteomes" id="UP001283361"/>
    </source>
</evidence>
<evidence type="ECO:0000313" key="3">
    <source>
        <dbReference type="EMBL" id="KAK3749191.1"/>
    </source>
</evidence>
<dbReference type="PANTHER" id="PTHR38681">
    <property type="entry name" value="RETROVIRUS-RELATED POL POLYPROTEIN FROM TRANSPOSON 412-LIKE PROTEIN-RELATED"/>
    <property type="match status" value="1"/>
</dbReference>
<dbReference type="Proteomes" id="UP001283361">
    <property type="component" value="Unassembled WGS sequence"/>
</dbReference>
<proteinExistence type="predicted"/>
<dbReference type="Pfam" id="PF00665">
    <property type="entry name" value="rve"/>
    <property type="match status" value="1"/>
</dbReference>
<accession>A0AAE1D0Y9</accession>
<protein>
    <recommendedName>
        <fullName evidence="2">Integrase catalytic domain-containing protein</fullName>
    </recommendedName>
</protein>
<feature type="domain" description="Integrase catalytic" evidence="2">
    <location>
        <begin position="81"/>
        <end position="267"/>
    </location>
</feature>
<keyword evidence="4" id="KW-1185">Reference proteome</keyword>
<dbReference type="PROSITE" id="PS50994">
    <property type="entry name" value="INTEGRASE"/>
    <property type="match status" value="1"/>
</dbReference>
<evidence type="ECO:0000256" key="1">
    <source>
        <dbReference type="SAM" id="MobiDB-lite"/>
    </source>
</evidence>
<dbReference type="InterPro" id="IPR012337">
    <property type="entry name" value="RNaseH-like_sf"/>
</dbReference>